<dbReference type="EC" id="2.7.12.2" evidence="8"/>
<evidence type="ECO:0000256" key="4">
    <source>
        <dbReference type="ARBA" id="ARBA00022777"/>
    </source>
</evidence>
<reference evidence="16 17" key="1">
    <citation type="submission" date="2023-08" db="EMBL/GenBank/DDBJ databases">
        <title>A Necator americanus chromosomal reference genome.</title>
        <authorList>
            <person name="Ilik V."/>
            <person name="Petrzelkova K.J."/>
            <person name="Pardy F."/>
            <person name="Fuh T."/>
            <person name="Niatou-Singa F.S."/>
            <person name="Gouil Q."/>
            <person name="Baker L."/>
            <person name="Ritchie M.E."/>
            <person name="Jex A.R."/>
            <person name="Gazzola D."/>
            <person name="Li H."/>
            <person name="Toshio Fujiwara R."/>
            <person name="Zhan B."/>
            <person name="Aroian R.V."/>
            <person name="Pafco B."/>
            <person name="Schwarz E.M."/>
        </authorList>
    </citation>
    <scope>NUCLEOTIDE SEQUENCE [LARGE SCALE GENOMIC DNA]</scope>
    <source>
        <strain evidence="16 17">Aroian</strain>
        <tissue evidence="16">Whole animal</tissue>
    </source>
</reference>
<evidence type="ECO:0000256" key="6">
    <source>
        <dbReference type="ARBA" id="ARBA00023137"/>
    </source>
</evidence>
<evidence type="ECO:0000313" key="16">
    <source>
        <dbReference type="EMBL" id="KAK6725641.1"/>
    </source>
</evidence>
<feature type="binding site" evidence="12">
    <location>
        <position position="140"/>
    </location>
    <ligand>
        <name>ATP</name>
        <dbReference type="ChEBI" id="CHEBI:30616"/>
    </ligand>
</feature>
<feature type="region of interest" description="Disordered" evidence="14">
    <location>
        <begin position="37"/>
        <end position="65"/>
    </location>
</feature>
<evidence type="ECO:0000256" key="10">
    <source>
        <dbReference type="ARBA" id="ARBA00049299"/>
    </source>
</evidence>
<evidence type="ECO:0000256" key="7">
    <source>
        <dbReference type="ARBA" id="ARBA00038035"/>
    </source>
</evidence>
<evidence type="ECO:0000256" key="9">
    <source>
        <dbReference type="ARBA" id="ARBA00049014"/>
    </source>
</evidence>
<dbReference type="SMART" id="SM00220">
    <property type="entry name" value="S_TKc"/>
    <property type="match status" value="1"/>
</dbReference>
<dbReference type="PROSITE" id="PS50011">
    <property type="entry name" value="PROTEIN_KINASE_DOM"/>
    <property type="match status" value="1"/>
</dbReference>
<comment type="similarity">
    <text evidence="7">Belongs to the protein kinase superfamily. STE Ser/Thr protein kinase family. MAP kinase kinase subfamily.</text>
</comment>
<dbReference type="PROSITE" id="PS00108">
    <property type="entry name" value="PROTEIN_KINASE_ST"/>
    <property type="match status" value="1"/>
</dbReference>
<dbReference type="Gene3D" id="1.10.510.10">
    <property type="entry name" value="Transferase(Phosphotransferase) domain 1"/>
    <property type="match status" value="1"/>
</dbReference>
<dbReference type="InterPro" id="IPR050915">
    <property type="entry name" value="MAP_kinase_kinase"/>
</dbReference>
<feature type="domain" description="Protein kinase" evidence="15">
    <location>
        <begin position="111"/>
        <end position="399"/>
    </location>
</feature>
<comment type="catalytic activity">
    <reaction evidence="11">
        <text>L-tyrosyl-[protein] + ATP = O-phospho-L-tyrosyl-[protein] + ADP + H(+)</text>
        <dbReference type="Rhea" id="RHEA:10596"/>
        <dbReference type="Rhea" id="RHEA-COMP:10136"/>
        <dbReference type="Rhea" id="RHEA-COMP:20101"/>
        <dbReference type="ChEBI" id="CHEBI:15378"/>
        <dbReference type="ChEBI" id="CHEBI:30616"/>
        <dbReference type="ChEBI" id="CHEBI:46858"/>
        <dbReference type="ChEBI" id="CHEBI:61978"/>
        <dbReference type="ChEBI" id="CHEBI:456216"/>
        <dbReference type="EC" id="2.7.12.2"/>
    </reaction>
</comment>
<dbReference type="InterPro" id="IPR017441">
    <property type="entry name" value="Protein_kinase_ATP_BS"/>
</dbReference>
<feature type="compositionally biased region" description="Basic and acidic residues" evidence="14">
    <location>
        <begin position="56"/>
        <end position="65"/>
    </location>
</feature>
<comment type="catalytic activity">
    <reaction evidence="10">
        <text>L-threonyl-[protein] + ATP = O-phospho-L-threonyl-[protein] + ADP + H(+)</text>
        <dbReference type="Rhea" id="RHEA:46608"/>
        <dbReference type="Rhea" id="RHEA-COMP:11060"/>
        <dbReference type="Rhea" id="RHEA-COMP:11605"/>
        <dbReference type="ChEBI" id="CHEBI:15378"/>
        <dbReference type="ChEBI" id="CHEBI:30013"/>
        <dbReference type="ChEBI" id="CHEBI:30616"/>
        <dbReference type="ChEBI" id="CHEBI:61977"/>
        <dbReference type="ChEBI" id="CHEBI:456216"/>
        <dbReference type="EC" id="2.7.12.2"/>
    </reaction>
</comment>
<keyword evidence="5 12" id="KW-0067">ATP-binding</keyword>
<comment type="caution">
    <text evidence="16">The sequence shown here is derived from an EMBL/GenBank/DDBJ whole genome shotgun (WGS) entry which is preliminary data.</text>
</comment>
<dbReference type="PANTHER" id="PTHR47448:SF1">
    <property type="entry name" value="SERINE_THREONINE-PROTEIN KINASE STE7 HOMOLOG"/>
    <property type="match status" value="1"/>
</dbReference>
<dbReference type="InterPro" id="IPR000719">
    <property type="entry name" value="Prot_kinase_dom"/>
</dbReference>
<gene>
    <name evidence="16" type="primary">Necator_chrI.g261</name>
    <name evidence="16" type="ORF">RB195_004140</name>
</gene>
<keyword evidence="3 12" id="KW-0547">Nucleotide-binding</keyword>
<proteinExistence type="inferred from homology"/>
<evidence type="ECO:0000256" key="14">
    <source>
        <dbReference type="SAM" id="MobiDB-lite"/>
    </source>
</evidence>
<dbReference type="Pfam" id="PF00069">
    <property type="entry name" value="Pkinase"/>
    <property type="match status" value="1"/>
</dbReference>
<evidence type="ECO:0000313" key="17">
    <source>
        <dbReference type="Proteomes" id="UP001303046"/>
    </source>
</evidence>
<dbReference type="PROSITE" id="PS00107">
    <property type="entry name" value="PROTEIN_KINASE_ATP"/>
    <property type="match status" value="1"/>
</dbReference>
<keyword evidence="17" id="KW-1185">Reference proteome</keyword>
<evidence type="ECO:0000256" key="2">
    <source>
        <dbReference type="ARBA" id="ARBA00022679"/>
    </source>
</evidence>
<evidence type="ECO:0000256" key="8">
    <source>
        <dbReference type="ARBA" id="ARBA00038999"/>
    </source>
</evidence>
<dbReference type="Gene3D" id="3.30.200.20">
    <property type="entry name" value="Phosphorylase Kinase, domain 1"/>
    <property type="match status" value="1"/>
</dbReference>
<evidence type="ECO:0000256" key="13">
    <source>
        <dbReference type="RuleBase" id="RU000304"/>
    </source>
</evidence>
<evidence type="ECO:0000256" key="1">
    <source>
        <dbReference type="ARBA" id="ARBA00022527"/>
    </source>
</evidence>
<evidence type="ECO:0000259" key="15">
    <source>
        <dbReference type="PROSITE" id="PS50011"/>
    </source>
</evidence>
<evidence type="ECO:0000256" key="12">
    <source>
        <dbReference type="PROSITE-ProRule" id="PRU10141"/>
    </source>
</evidence>
<keyword evidence="4" id="KW-0418">Kinase</keyword>
<keyword evidence="2" id="KW-0808">Transferase</keyword>
<dbReference type="InterPro" id="IPR008271">
    <property type="entry name" value="Ser/Thr_kinase_AS"/>
</dbReference>
<sequence length="425" mass="47271">MNELGYWRLLGTATNYLTHSNRVRFGCDILCGPQAAMSSGKRRNPLGLSLPPTVNENEKEDGTKEEEITVQVSLDEQLKRLGLTEPQKQRMSEWIQVKEGIKEQELSEDMLENLGELGHGNGGVVHKVVHKKNGVTMARKLVHLEVKPSVRQQIIKELAVLHKCNSPYIVGFYGAFIDNNDISICMEYMDGLSLDIVMKKVGRIPEKFVGKISVAVVRGLAYLKDEIKILHRDVKPSNMLVNSNGEIKLCDFGVSGMLIDSMANSFVGTRSYMAPERLTGSHYSIQSDIWSFGLSLVELLIGRYPVPSPSKHEYSVMFGIPESQVQLADGRSDVPPYQASNNPAAMAIFEMLDYIVNEPPPTLPKGVFSEEAVNFVSKCLKKLPGERANLKSLSSDPFFIRYADVDDSGEFANFVTETISIQPVQ</sequence>
<organism evidence="16 17">
    <name type="scientific">Necator americanus</name>
    <name type="common">Human hookworm</name>
    <dbReference type="NCBI Taxonomy" id="51031"/>
    <lineage>
        <taxon>Eukaryota</taxon>
        <taxon>Metazoa</taxon>
        <taxon>Ecdysozoa</taxon>
        <taxon>Nematoda</taxon>
        <taxon>Chromadorea</taxon>
        <taxon>Rhabditida</taxon>
        <taxon>Rhabditina</taxon>
        <taxon>Rhabditomorpha</taxon>
        <taxon>Strongyloidea</taxon>
        <taxon>Ancylostomatidae</taxon>
        <taxon>Bunostominae</taxon>
        <taxon>Necator</taxon>
    </lineage>
</organism>
<protein>
    <recommendedName>
        <fullName evidence="8">mitogen-activated protein kinase kinase</fullName>
        <ecNumber evidence="8">2.7.12.2</ecNumber>
    </recommendedName>
</protein>
<dbReference type="InterPro" id="IPR011009">
    <property type="entry name" value="Kinase-like_dom_sf"/>
</dbReference>
<dbReference type="PANTHER" id="PTHR47448">
    <property type="entry name" value="DUAL SPECIFICITY MITOGEN-ACTIVATED PROTEIN KINASE KINASE DSOR1-LIKE PROTEIN"/>
    <property type="match status" value="1"/>
</dbReference>
<evidence type="ECO:0000256" key="11">
    <source>
        <dbReference type="ARBA" id="ARBA00051693"/>
    </source>
</evidence>
<comment type="catalytic activity">
    <reaction evidence="9">
        <text>L-seryl-[protein] + ATP = O-phospho-L-seryl-[protein] + ADP + H(+)</text>
        <dbReference type="Rhea" id="RHEA:17989"/>
        <dbReference type="Rhea" id="RHEA-COMP:9863"/>
        <dbReference type="Rhea" id="RHEA-COMP:11604"/>
        <dbReference type="ChEBI" id="CHEBI:15378"/>
        <dbReference type="ChEBI" id="CHEBI:29999"/>
        <dbReference type="ChEBI" id="CHEBI:30616"/>
        <dbReference type="ChEBI" id="CHEBI:83421"/>
        <dbReference type="ChEBI" id="CHEBI:456216"/>
        <dbReference type="EC" id="2.7.12.2"/>
    </reaction>
</comment>
<name>A0ABR1BIM0_NECAM</name>
<keyword evidence="6" id="KW-0829">Tyrosine-protein kinase</keyword>
<dbReference type="Proteomes" id="UP001303046">
    <property type="component" value="Unassembled WGS sequence"/>
</dbReference>
<evidence type="ECO:0000256" key="5">
    <source>
        <dbReference type="ARBA" id="ARBA00022840"/>
    </source>
</evidence>
<dbReference type="EMBL" id="JAVFWL010000001">
    <property type="protein sequence ID" value="KAK6725641.1"/>
    <property type="molecule type" value="Genomic_DNA"/>
</dbReference>
<accession>A0ABR1BIM0</accession>
<dbReference type="SUPFAM" id="SSF56112">
    <property type="entry name" value="Protein kinase-like (PK-like)"/>
    <property type="match status" value="1"/>
</dbReference>
<evidence type="ECO:0000256" key="3">
    <source>
        <dbReference type="ARBA" id="ARBA00022741"/>
    </source>
</evidence>
<keyword evidence="1 13" id="KW-0723">Serine/threonine-protein kinase</keyword>
<dbReference type="CDD" id="cd06615">
    <property type="entry name" value="PKc_MEK"/>
    <property type="match status" value="1"/>
</dbReference>